<name>M7Z5I3_TRIUA</name>
<accession>M7Z5I3</accession>
<dbReference type="EMBL" id="KD172881">
    <property type="protein sequence ID" value="EMS55247.1"/>
    <property type="molecule type" value="Genomic_DNA"/>
</dbReference>
<proteinExistence type="predicted"/>
<protein>
    <submittedName>
        <fullName evidence="1">Uncharacterized protein</fullName>
    </submittedName>
</protein>
<dbReference type="STRING" id="4572.M7Z5I3"/>
<organism evidence="1">
    <name type="scientific">Triticum urartu</name>
    <name type="common">Red wild einkorn</name>
    <name type="synonym">Crithodium urartu</name>
    <dbReference type="NCBI Taxonomy" id="4572"/>
    <lineage>
        <taxon>Eukaryota</taxon>
        <taxon>Viridiplantae</taxon>
        <taxon>Streptophyta</taxon>
        <taxon>Embryophyta</taxon>
        <taxon>Tracheophyta</taxon>
        <taxon>Spermatophyta</taxon>
        <taxon>Magnoliopsida</taxon>
        <taxon>Liliopsida</taxon>
        <taxon>Poales</taxon>
        <taxon>Poaceae</taxon>
        <taxon>BOP clade</taxon>
        <taxon>Pooideae</taxon>
        <taxon>Triticodae</taxon>
        <taxon>Triticeae</taxon>
        <taxon>Triticinae</taxon>
        <taxon>Triticum</taxon>
    </lineage>
</organism>
<gene>
    <name evidence="1" type="ORF">TRIUR3_14290</name>
</gene>
<evidence type="ECO:0000313" key="1">
    <source>
        <dbReference type="EMBL" id="EMS55247.1"/>
    </source>
</evidence>
<reference evidence="1" key="1">
    <citation type="journal article" date="2013" name="Nature">
        <title>Draft genome of the wheat A-genome progenitor Triticum urartu.</title>
        <authorList>
            <person name="Ling H.Q."/>
            <person name="Zhao S."/>
            <person name="Liu D."/>
            <person name="Wang J."/>
            <person name="Sun H."/>
            <person name="Zhang C."/>
            <person name="Fan H."/>
            <person name="Li D."/>
            <person name="Dong L."/>
            <person name="Tao Y."/>
            <person name="Gao C."/>
            <person name="Wu H."/>
            <person name="Li Y."/>
            <person name="Cui Y."/>
            <person name="Guo X."/>
            <person name="Zheng S."/>
            <person name="Wang B."/>
            <person name="Yu K."/>
            <person name="Liang Q."/>
            <person name="Yang W."/>
            <person name="Lou X."/>
            <person name="Chen J."/>
            <person name="Feng M."/>
            <person name="Jian J."/>
            <person name="Zhang X."/>
            <person name="Luo G."/>
            <person name="Jiang Y."/>
            <person name="Liu J."/>
            <person name="Wang Z."/>
            <person name="Sha Y."/>
            <person name="Zhang B."/>
            <person name="Wu H."/>
            <person name="Tang D."/>
            <person name="Shen Q."/>
            <person name="Xue P."/>
            <person name="Zou S."/>
            <person name="Wang X."/>
            <person name="Liu X."/>
            <person name="Wang F."/>
            <person name="Yang Y."/>
            <person name="An X."/>
            <person name="Dong Z."/>
            <person name="Zhang K."/>
            <person name="Zhang X."/>
            <person name="Luo M.C."/>
            <person name="Dvorak J."/>
            <person name="Tong Y."/>
            <person name="Wang J."/>
            <person name="Yang H."/>
            <person name="Li Z."/>
            <person name="Wang D."/>
            <person name="Zhang A."/>
            <person name="Wang J."/>
        </authorList>
    </citation>
    <scope>NUCLEOTIDE SEQUENCE</scope>
</reference>
<sequence length="352" mass="38727">MGYLNKSIAKLQMGLAVWRNKPELLESADMHEAGKEKGFSTMKTWLPQGRPARNVLQTGKVLLNSEKHHRHQQCQRHHLLGMQKMSLPNRLCNASSPTSTTTAAGSVLPPLSSICSVVHASSTRYSWLLTISDFELVKLNYSLQDSSVKPEKVRVGGGLHGCCRPDVTTAADVVVALTTVPQHRIEQLFEELPNILINSRRVIELGMCLDRLIIYTFPGSATECSRFNVATESLLNAEKRCRLAGEVAGSRKSAVDIVEILFKDIAWKTLSDQIIVSSSPRGASSSRYNCSPQLAPLQEGPAQAGGPPSTSLLYAHLNFNIGTWVLGVEGVPYIQRTWKCVTRSNDMCKCKL</sequence>
<dbReference type="AlphaFoldDB" id="M7Z5I3"/>